<organism evidence="1 2">
    <name type="scientific">Cichorium intybus</name>
    <name type="common">Chicory</name>
    <dbReference type="NCBI Taxonomy" id="13427"/>
    <lineage>
        <taxon>Eukaryota</taxon>
        <taxon>Viridiplantae</taxon>
        <taxon>Streptophyta</taxon>
        <taxon>Embryophyta</taxon>
        <taxon>Tracheophyta</taxon>
        <taxon>Spermatophyta</taxon>
        <taxon>Magnoliopsida</taxon>
        <taxon>eudicotyledons</taxon>
        <taxon>Gunneridae</taxon>
        <taxon>Pentapetalae</taxon>
        <taxon>asterids</taxon>
        <taxon>campanulids</taxon>
        <taxon>Asterales</taxon>
        <taxon>Asteraceae</taxon>
        <taxon>Cichorioideae</taxon>
        <taxon>Cichorieae</taxon>
        <taxon>Cichoriinae</taxon>
        <taxon>Cichorium</taxon>
    </lineage>
</organism>
<dbReference type="EMBL" id="CM042011">
    <property type="protein sequence ID" value="KAI3768219.1"/>
    <property type="molecule type" value="Genomic_DNA"/>
</dbReference>
<accession>A0ACB9FA72</accession>
<proteinExistence type="predicted"/>
<evidence type="ECO:0000313" key="2">
    <source>
        <dbReference type="Proteomes" id="UP001055811"/>
    </source>
</evidence>
<evidence type="ECO:0000313" key="1">
    <source>
        <dbReference type="EMBL" id="KAI3768219.1"/>
    </source>
</evidence>
<gene>
    <name evidence="1" type="ORF">L2E82_18717</name>
</gene>
<dbReference type="Proteomes" id="UP001055811">
    <property type="component" value="Linkage Group LG03"/>
</dbReference>
<protein>
    <submittedName>
        <fullName evidence="1">Uncharacterized protein</fullName>
    </submittedName>
</protein>
<reference evidence="2" key="1">
    <citation type="journal article" date="2022" name="Mol. Ecol. Resour.">
        <title>The genomes of chicory, endive, great burdock and yacon provide insights into Asteraceae palaeo-polyploidization history and plant inulin production.</title>
        <authorList>
            <person name="Fan W."/>
            <person name="Wang S."/>
            <person name="Wang H."/>
            <person name="Wang A."/>
            <person name="Jiang F."/>
            <person name="Liu H."/>
            <person name="Zhao H."/>
            <person name="Xu D."/>
            <person name="Zhang Y."/>
        </authorList>
    </citation>
    <scope>NUCLEOTIDE SEQUENCE [LARGE SCALE GENOMIC DNA]</scope>
    <source>
        <strain evidence="2">cv. Punajuju</strain>
    </source>
</reference>
<keyword evidence="2" id="KW-1185">Reference proteome</keyword>
<name>A0ACB9FA72_CICIN</name>
<reference evidence="1 2" key="2">
    <citation type="journal article" date="2022" name="Mol. Ecol. Resour.">
        <title>The genomes of chicory, endive, great burdock and yacon provide insights into Asteraceae paleo-polyploidization history and plant inulin production.</title>
        <authorList>
            <person name="Fan W."/>
            <person name="Wang S."/>
            <person name="Wang H."/>
            <person name="Wang A."/>
            <person name="Jiang F."/>
            <person name="Liu H."/>
            <person name="Zhao H."/>
            <person name="Xu D."/>
            <person name="Zhang Y."/>
        </authorList>
    </citation>
    <scope>NUCLEOTIDE SEQUENCE [LARGE SCALE GENOMIC DNA]</scope>
    <source>
        <strain evidence="2">cv. Punajuju</strain>
        <tissue evidence="1">Leaves</tissue>
    </source>
</reference>
<comment type="caution">
    <text evidence="1">The sequence shown here is derived from an EMBL/GenBank/DDBJ whole genome shotgun (WGS) entry which is preliminary data.</text>
</comment>
<sequence length="317" mass="35600">MDLSPAWLSEIELEDSGFLTYDQMSNLYDTIDNFSVDSFSECYPENLTFIDKTLESQQREIKSPNVQQKLSSIKKRPLTPEPVIIAPSLPSSNTFTISFGDLKPKKETIQFQDSLGYEAVGATKIPAIARNPIQAQDHVLAERKRREKLNQHFISLSALLPNLKKMDKASVLEDASNYIKELQLRVKELKELSGTKRKNVQESVISIKRSRLSTSDDEYYSSSDETNSCEGTYPSKLSPEIEVRMSGRSVLVRIECQKNSSSLVKTLTHLQKLGLSITSSSAMPFAKTTLLINIDAQIEDDFCMTATELAKNLQLAM</sequence>